<reference evidence="6 7" key="1">
    <citation type="submission" date="2016-10" db="EMBL/GenBank/DDBJ databases">
        <authorList>
            <person name="de Groot N.N."/>
        </authorList>
    </citation>
    <scope>NUCLEOTIDE SEQUENCE [LARGE SCALE GENOMIC DNA]</scope>
    <source>
        <strain evidence="6 7">CGMCC 1.3442</strain>
    </source>
</reference>
<feature type="domain" description="Phosphotyrosine protein phosphatase I" evidence="5">
    <location>
        <begin position="2"/>
        <end position="146"/>
    </location>
</feature>
<proteinExistence type="inferred from homology"/>
<dbReference type="PANTHER" id="PTHR11717:SF31">
    <property type="entry name" value="LOW MOLECULAR WEIGHT PROTEIN-TYROSINE-PHOSPHATASE ETP-RELATED"/>
    <property type="match status" value="1"/>
</dbReference>
<dbReference type="InterPro" id="IPR036196">
    <property type="entry name" value="Ptyr_pPase_sf"/>
</dbReference>
<dbReference type="Proteomes" id="UP000199334">
    <property type="component" value="Unassembled WGS sequence"/>
</dbReference>
<evidence type="ECO:0000256" key="1">
    <source>
        <dbReference type="ARBA" id="ARBA00011063"/>
    </source>
</evidence>
<feature type="active site" description="Proton donor" evidence="4">
    <location>
        <position position="120"/>
    </location>
</feature>
<evidence type="ECO:0000256" key="2">
    <source>
        <dbReference type="ARBA" id="ARBA00022801"/>
    </source>
</evidence>
<gene>
    <name evidence="6" type="ORF">SAMN05216498_0979</name>
</gene>
<dbReference type="RefSeq" id="WP_093855473.1">
    <property type="nucleotide sequence ID" value="NZ_BJVZ01000010.1"/>
</dbReference>
<dbReference type="Gene3D" id="3.40.50.2300">
    <property type="match status" value="1"/>
</dbReference>
<dbReference type="GO" id="GO:0004725">
    <property type="term" value="F:protein tyrosine phosphatase activity"/>
    <property type="evidence" value="ECO:0007669"/>
    <property type="project" value="InterPro"/>
</dbReference>
<dbReference type="InterPro" id="IPR017867">
    <property type="entry name" value="Tyr_phospatase_low_mol_wt"/>
</dbReference>
<sequence>MKRILFVCTGNTCRSPMAEAMLKHKREDLEVQSAGIMAGHGQAANAKAVEALAEKGIPCDHMSQPITDELVEWADVVLTMTSHHKLNLEMDYPTYKEKVFTLKEYTRQETDEDLNPDIADPIGLSNDTYKQTLEEIEIYINRLIDS</sequence>
<evidence type="ECO:0000313" key="6">
    <source>
        <dbReference type="EMBL" id="SDM90726.1"/>
    </source>
</evidence>
<dbReference type="EMBL" id="FNIG01000001">
    <property type="protein sequence ID" value="SDM90726.1"/>
    <property type="molecule type" value="Genomic_DNA"/>
</dbReference>
<dbReference type="Pfam" id="PF01451">
    <property type="entry name" value="LMWPc"/>
    <property type="match status" value="1"/>
</dbReference>
<protein>
    <submittedName>
        <fullName evidence="6">Protein-tyrosine phosphatase</fullName>
    </submittedName>
</protein>
<dbReference type="OrthoDB" id="9784339at2"/>
<dbReference type="InterPro" id="IPR023485">
    <property type="entry name" value="Ptyr_pPase"/>
</dbReference>
<comment type="similarity">
    <text evidence="1">Belongs to the low molecular weight phosphotyrosine protein phosphatase family.</text>
</comment>
<dbReference type="PRINTS" id="PR00719">
    <property type="entry name" value="LMWPTPASE"/>
</dbReference>
<feature type="active site" evidence="4">
    <location>
        <position position="14"/>
    </location>
</feature>
<dbReference type="AlphaFoldDB" id="A0A1G9X2Q0"/>
<dbReference type="STRING" id="237069.SAMN05216498_0979"/>
<keyword evidence="7" id="KW-1185">Reference proteome</keyword>
<evidence type="ECO:0000259" key="5">
    <source>
        <dbReference type="SMART" id="SM00226"/>
    </source>
</evidence>
<dbReference type="PANTHER" id="PTHR11717">
    <property type="entry name" value="LOW MOLECULAR WEIGHT PROTEIN TYROSINE PHOSPHATASE"/>
    <property type="match status" value="1"/>
</dbReference>
<name>A0A1G9X2Q0_9BACI</name>
<keyword evidence="2" id="KW-0378">Hydrolase</keyword>
<dbReference type="InterPro" id="IPR050438">
    <property type="entry name" value="LMW_PTPase"/>
</dbReference>
<evidence type="ECO:0000256" key="4">
    <source>
        <dbReference type="PIRSR" id="PIRSR617867-1"/>
    </source>
</evidence>
<keyword evidence="3" id="KW-0904">Protein phosphatase</keyword>
<dbReference type="CDD" id="cd16344">
    <property type="entry name" value="LMWPAP"/>
    <property type="match status" value="1"/>
</dbReference>
<feature type="active site" description="Nucleophile" evidence="4">
    <location>
        <position position="8"/>
    </location>
</feature>
<evidence type="ECO:0000256" key="3">
    <source>
        <dbReference type="ARBA" id="ARBA00022912"/>
    </source>
</evidence>
<dbReference type="SMART" id="SM00226">
    <property type="entry name" value="LMWPc"/>
    <property type="match status" value="1"/>
</dbReference>
<evidence type="ECO:0000313" key="7">
    <source>
        <dbReference type="Proteomes" id="UP000199334"/>
    </source>
</evidence>
<dbReference type="SUPFAM" id="SSF52788">
    <property type="entry name" value="Phosphotyrosine protein phosphatases I"/>
    <property type="match status" value="1"/>
</dbReference>
<organism evidence="6 7">
    <name type="scientific">Tenuibacillus multivorans</name>
    <dbReference type="NCBI Taxonomy" id="237069"/>
    <lineage>
        <taxon>Bacteria</taxon>
        <taxon>Bacillati</taxon>
        <taxon>Bacillota</taxon>
        <taxon>Bacilli</taxon>
        <taxon>Bacillales</taxon>
        <taxon>Bacillaceae</taxon>
        <taxon>Tenuibacillus</taxon>
    </lineage>
</organism>
<accession>A0A1G9X2Q0</accession>